<dbReference type="Proteomes" id="UP000008495">
    <property type="component" value="Unassembled WGS sequence"/>
</dbReference>
<keyword evidence="5" id="KW-1185">Reference proteome</keyword>
<comment type="caution">
    <text evidence="4">The sequence shown here is derived from an EMBL/GenBank/DDBJ whole genome shotgun (WGS) entry which is preliminary data.</text>
</comment>
<accession>K6W6I0</accession>
<protein>
    <recommendedName>
        <fullName evidence="3">Nitric oxide reductase subunit B cytochrome c-like domain-containing protein</fullName>
    </recommendedName>
</protein>
<feature type="transmembrane region" description="Helical" evidence="2">
    <location>
        <begin position="352"/>
        <end position="372"/>
    </location>
</feature>
<dbReference type="GO" id="GO:0020037">
    <property type="term" value="F:heme binding"/>
    <property type="evidence" value="ECO:0007669"/>
    <property type="project" value="InterPro"/>
</dbReference>
<feature type="transmembrane region" description="Helical" evidence="2">
    <location>
        <begin position="667"/>
        <end position="694"/>
    </location>
</feature>
<feature type="transmembrane region" description="Helical" evidence="2">
    <location>
        <begin position="212"/>
        <end position="232"/>
    </location>
</feature>
<sequence length="781" mass="85902">MVVLGSFAVLLWMGTQINAAKPPLPTRVVTQEGRTLFEKDDIIKGQQIWQSLGGQQIGSVWGHGAYVAPDWTADWLHREATGMLDTWAKDEGAASYADLPAAKQGALKARLKEALRTNTYQADAGTITLSPERIAALEANTRHYSAIFADGHEPYAIPRGTLPDPESARKMSAFFWWTSWAASTNAPDKTATYTQNWPHEPLIDNVPPTDNIMWSLLSIVLLLLGISGMVYYHGAHFHEDEEEVHDRVPDHDPLLGYQPTPSQRATLKYFFAVGLLFMLQIGCGIISAHYGVEGGALFGIPIDKVLPYAVVRTWHTQLGILWIATAWLATGLYIAPAVGGKEPAYQKLGVDILFVALLLVTFGSMIGEWLSIMGKLGYGSELSFWVGTQGYEYVDLGRAFQIGLFIGLFLWFALMFRAVYPALRRSSAEGTLHATPEAPLAGGSQRSLVIMLLVSCFAIASFYGAAFGMRRSSHLSIAEYWRWWVVHLWVEGFFEVFATTVIAFLFVRLGLLRTAAATTATLASTVIFLFGGIIGTAHHLYFSGSPTVVLALGACFSALEVVPLALIGFEAFRHLALLKVRDWVAGYKWAIYFFVSVSFWNMLGAGVFGFLINPPIALFYVQGLNLTPLHGHTALFGVYGMLGIGLMLFCVRSLMPGREWNDRWIKIGFWCLNGGLLAMALVSLLPLGLAQAWASVEHGLWYARSDTFLYTPVLTFIRWLRVPGDVIFSIGAAAIGVFMVGLLTGHSLKDGRERVVPGTSVATDTARTGEEPDRRAAERQE</sequence>
<dbReference type="EMBL" id="BAGZ01000005">
    <property type="protein sequence ID" value="GAB77452.1"/>
    <property type="molecule type" value="Genomic_DNA"/>
</dbReference>
<feature type="transmembrane region" description="Helical" evidence="2">
    <location>
        <begin position="726"/>
        <end position="744"/>
    </location>
</feature>
<name>K6W6I0_9MICO</name>
<feature type="transmembrane region" description="Helical" evidence="2">
    <location>
        <begin position="486"/>
        <end position="507"/>
    </location>
</feature>
<evidence type="ECO:0000256" key="2">
    <source>
        <dbReference type="SAM" id="Phobius"/>
    </source>
</evidence>
<feature type="transmembrane region" description="Helical" evidence="2">
    <location>
        <begin position="399"/>
        <end position="420"/>
    </location>
</feature>
<proteinExistence type="predicted"/>
<evidence type="ECO:0000313" key="4">
    <source>
        <dbReference type="EMBL" id="GAB77452.1"/>
    </source>
</evidence>
<dbReference type="GO" id="GO:0004129">
    <property type="term" value="F:cytochrome-c oxidase activity"/>
    <property type="evidence" value="ECO:0007669"/>
    <property type="project" value="InterPro"/>
</dbReference>
<dbReference type="AlphaFoldDB" id="K6W6I0"/>
<evidence type="ECO:0000259" key="3">
    <source>
        <dbReference type="Pfam" id="PF22085"/>
    </source>
</evidence>
<organism evidence="4 5">
    <name type="scientific">Austwickia chelonae NBRC 105200</name>
    <dbReference type="NCBI Taxonomy" id="1184607"/>
    <lineage>
        <taxon>Bacteria</taxon>
        <taxon>Bacillati</taxon>
        <taxon>Actinomycetota</taxon>
        <taxon>Actinomycetes</taxon>
        <taxon>Micrococcales</taxon>
        <taxon>Dermatophilaceae</taxon>
        <taxon>Austwickia</taxon>
    </lineage>
</organism>
<evidence type="ECO:0000313" key="5">
    <source>
        <dbReference type="Proteomes" id="UP000008495"/>
    </source>
</evidence>
<dbReference type="InterPro" id="IPR054309">
    <property type="entry name" value="NorB_cytochrome_c-like"/>
</dbReference>
<keyword evidence="2" id="KW-1133">Transmembrane helix</keyword>
<feature type="compositionally biased region" description="Basic and acidic residues" evidence="1">
    <location>
        <begin position="767"/>
        <end position="781"/>
    </location>
</feature>
<keyword evidence="2" id="KW-0472">Membrane</keyword>
<keyword evidence="2" id="KW-0812">Transmembrane</keyword>
<dbReference type="GO" id="GO:0016020">
    <property type="term" value="C:membrane"/>
    <property type="evidence" value="ECO:0007669"/>
    <property type="project" value="InterPro"/>
</dbReference>
<dbReference type="STRING" id="100225.SAMN05421595_1287"/>
<feature type="domain" description="Nitric oxide reductase subunit B cytochrome c-like" evidence="3">
    <location>
        <begin position="25"/>
        <end position="199"/>
    </location>
</feature>
<reference evidence="4 5" key="1">
    <citation type="submission" date="2012-08" db="EMBL/GenBank/DDBJ databases">
        <title>Whole genome shotgun sequence of Austwickia chelonae NBRC 105200.</title>
        <authorList>
            <person name="Yoshida I."/>
            <person name="Hosoyama A."/>
            <person name="Tsuchikane K."/>
            <person name="Katsumata H."/>
            <person name="Ando Y."/>
            <person name="Ohji S."/>
            <person name="Hamada M."/>
            <person name="Tamura T."/>
            <person name="Yamazoe A."/>
            <person name="Yamazaki S."/>
            <person name="Fujita N."/>
        </authorList>
    </citation>
    <scope>NUCLEOTIDE SEQUENCE [LARGE SCALE GENOMIC DNA]</scope>
    <source>
        <strain evidence="4 5">NBRC 105200</strain>
    </source>
</reference>
<dbReference type="InterPro" id="IPR036927">
    <property type="entry name" value="Cyt_c_oxase-like_su1_sf"/>
</dbReference>
<dbReference type="PANTHER" id="PTHR10422:SF38">
    <property type="entry name" value="CYTOCHROME B SUBUNIT OF NITRIC OXIDE REDUCTASE"/>
    <property type="match status" value="1"/>
</dbReference>
<dbReference type="Gene3D" id="1.20.210.10">
    <property type="entry name" value="Cytochrome c oxidase-like, subunit I domain"/>
    <property type="match status" value="1"/>
</dbReference>
<dbReference type="GO" id="GO:0009060">
    <property type="term" value="P:aerobic respiration"/>
    <property type="evidence" value="ECO:0007669"/>
    <property type="project" value="InterPro"/>
</dbReference>
<dbReference type="eggNOG" id="COG3256">
    <property type="taxonomic scope" value="Bacteria"/>
</dbReference>
<dbReference type="PANTHER" id="PTHR10422">
    <property type="entry name" value="CYTOCHROME C OXIDASE SUBUNIT 1"/>
    <property type="match status" value="1"/>
</dbReference>
<feature type="transmembrane region" description="Helical" evidence="2">
    <location>
        <begin position="632"/>
        <end position="655"/>
    </location>
</feature>
<feature type="transmembrane region" description="Helical" evidence="2">
    <location>
        <begin position="448"/>
        <end position="466"/>
    </location>
</feature>
<dbReference type="InterPro" id="IPR000883">
    <property type="entry name" value="Cyt_C_Oxase_1"/>
</dbReference>
<dbReference type="Pfam" id="PF22085">
    <property type="entry name" value="NorB_cytochrome_c-like"/>
    <property type="match status" value="1"/>
</dbReference>
<feature type="transmembrane region" description="Helical" evidence="2">
    <location>
        <begin position="589"/>
        <end position="612"/>
    </location>
</feature>
<dbReference type="SUPFAM" id="SSF81442">
    <property type="entry name" value="Cytochrome c oxidase subunit I-like"/>
    <property type="match status" value="1"/>
</dbReference>
<dbReference type="Pfam" id="PF00115">
    <property type="entry name" value="COX1"/>
    <property type="match status" value="1"/>
</dbReference>
<feature type="transmembrane region" description="Helical" evidence="2">
    <location>
        <begin position="269"/>
        <end position="290"/>
    </location>
</feature>
<feature type="region of interest" description="Disordered" evidence="1">
    <location>
        <begin position="759"/>
        <end position="781"/>
    </location>
</feature>
<gene>
    <name evidence="4" type="ORF">AUCHE_05_03640</name>
</gene>
<feature type="transmembrane region" description="Helical" evidence="2">
    <location>
        <begin position="519"/>
        <end position="542"/>
    </location>
</feature>
<evidence type="ECO:0000256" key="1">
    <source>
        <dbReference type="SAM" id="MobiDB-lite"/>
    </source>
</evidence>
<feature type="transmembrane region" description="Helical" evidence="2">
    <location>
        <begin position="320"/>
        <end position="340"/>
    </location>
</feature>
<feature type="transmembrane region" description="Helical" evidence="2">
    <location>
        <begin position="548"/>
        <end position="569"/>
    </location>
</feature>